<keyword evidence="7" id="KW-1185">Reference proteome</keyword>
<dbReference type="CDD" id="cd06262">
    <property type="entry name" value="metallo-hydrolase-like_MBL-fold"/>
    <property type="match status" value="1"/>
</dbReference>
<dbReference type="PANTHER" id="PTHR46233">
    <property type="entry name" value="HYDROXYACYLGLUTATHIONE HYDROLASE GLOC"/>
    <property type="match status" value="1"/>
</dbReference>
<dbReference type="SMART" id="SM00849">
    <property type="entry name" value="Lactamase_B"/>
    <property type="match status" value="1"/>
</dbReference>
<dbReference type="InterPro" id="IPR051453">
    <property type="entry name" value="MBL_Glyoxalase_II"/>
</dbReference>
<proteinExistence type="predicted"/>
<evidence type="ECO:0000256" key="2">
    <source>
        <dbReference type="ARBA" id="ARBA00022723"/>
    </source>
</evidence>
<dbReference type="EMBL" id="RQZC01000013">
    <property type="protein sequence ID" value="RRD28965.1"/>
    <property type="molecule type" value="Genomic_DNA"/>
</dbReference>
<dbReference type="InterPro" id="IPR001279">
    <property type="entry name" value="Metallo-B-lactamas"/>
</dbReference>
<dbReference type="GO" id="GO:0046872">
    <property type="term" value="F:metal ion binding"/>
    <property type="evidence" value="ECO:0007669"/>
    <property type="project" value="UniProtKB-KW"/>
</dbReference>
<evidence type="ECO:0000256" key="4">
    <source>
        <dbReference type="ARBA" id="ARBA00022833"/>
    </source>
</evidence>
<accession>A0A3P1V6L9</accession>
<keyword evidence="3 6" id="KW-0378">Hydrolase</keyword>
<dbReference type="RefSeq" id="WP_124934061.1">
    <property type="nucleotide sequence ID" value="NZ_RQZC01000013.1"/>
</dbReference>
<evidence type="ECO:0000256" key="1">
    <source>
        <dbReference type="ARBA" id="ARBA00001947"/>
    </source>
</evidence>
<comment type="cofactor">
    <cofactor evidence="1">
        <name>Zn(2+)</name>
        <dbReference type="ChEBI" id="CHEBI:29105"/>
    </cofactor>
</comment>
<evidence type="ECO:0000313" key="6">
    <source>
        <dbReference type="EMBL" id="RRD28965.1"/>
    </source>
</evidence>
<dbReference type="Gene3D" id="3.60.15.10">
    <property type="entry name" value="Ribonuclease Z/Hydroxyacylglutathione hydrolase-like"/>
    <property type="match status" value="1"/>
</dbReference>
<dbReference type="PANTHER" id="PTHR46233:SF3">
    <property type="entry name" value="HYDROXYACYLGLUTATHIONE HYDROLASE GLOC"/>
    <property type="match status" value="1"/>
</dbReference>
<protein>
    <submittedName>
        <fullName evidence="6">MBL fold metallo-hydrolase</fullName>
    </submittedName>
</protein>
<dbReference type="GO" id="GO:0016787">
    <property type="term" value="F:hydrolase activity"/>
    <property type="evidence" value="ECO:0007669"/>
    <property type="project" value="UniProtKB-KW"/>
</dbReference>
<evidence type="ECO:0000256" key="3">
    <source>
        <dbReference type="ARBA" id="ARBA00022801"/>
    </source>
</evidence>
<dbReference type="AlphaFoldDB" id="A0A3P1V6L9"/>
<reference evidence="6 7" key="1">
    <citation type="submission" date="2018-11" db="EMBL/GenBank/DDBJ databases">
        <title>Genomes From Bacteria Associated with the Canine Oral Cavity: a Test Case for Automated Genome-Based Taxonomic Assignment.</title>
        <authorList>
            <person name="Coil D.A."/>
            <person name="Jospin G."/>
            <person name="Darling A.E."/>
            <person name="Wallis C."/>
            <person name="Davis I.J."/>
            <person name="Harris S."/>
            <person name="Eisen J.A."/>
            <person name="Holcombe L.J."/>
            <person name="O'Flynn C."/>
        </authorList>
    </citation>
    <scope>NUCLEOTIDE SEQUENCE [LARGE SCALE GENOMIC DNA]</scope>
    <source>
        <strain evidence="6 7">OH5050</strain>
    </source>
</reference>
<evidence type="ECO:0000259" key="5">
    <source>
        <dbReference type="SMART" id="SM00849"/>
    </source>
</evidence>
<gene>
    <name evidence="6" type="ORF">EII10_08395</name>
</gene>
<dbReference type="Proteomes" id="UP000271272">
    <property type="component" value="Unassembled WGS sequence"/>
</dbReference>
<evidence type="ECO:0000313" key="7">
    <source>
        <dbReference type="Proteomes" id="UP000271272"/>
    </source>
</evidence>
<keyword evidence="4" id="KW-0862">Zinc</keyword>
<dbReference type="SUPFAM" id="SSF56281">
    <property type="entry name" value="Metallo-hydrolase/oxidoreductase"/>
    <property type="match status" value="1"/>
</dbReference>
<sequence length="274" mass="28526">MIIERTIAPVFAANCYVLAPGPGTAALVVDPGAGAVPGILALLRSHRLTLGAILLTHGHADHVWDCQRLIEAAHAGGMLRADDAVDVPVHIPAPDRYRLEDPGATTGISVQGLGFADLAGTAWRAPRDIRDFPAEGFSRAVELVPGIALQAVAAPGHSEGSSLFLLNASLAESALLHEAEVPEVMEADPSTLDEPRDYLVALDGDVIFKGAVGRTDLPGGDQVQMLGTLRFLATALAPQTVLLPGHGAATTMAHEHHANPYLAEAKVRGGDLKA</sequence>
<dbReference type="Pfam" id="PF00753">
    <property type="entry name" value="Lactamase_B"/>
    <property type="match status" value="1"/>
</dbReference>
<keyword evidence="2" id="KW-0479">Metal-binding</keyword>
<comment type="caution">
    <text evidence="6">The sequence shown here is derived from an EMBL/GenBank/DDBJ whole genome shotgun (WGS) entry which is preliminary data.</text>
</comment>
<organism evidence="6 7">
    <name type="scientific">Actinomyces bowdenii</name>
    <dbReference type="NCBI Taxonomy" id="131109"/>
    <lineage>
        <taxon>Bacteria</taxon>
        <taxon>Bacillati</taxon>
        <taxon>Actinomycetota</taxon>
        <taxon>Actinomycetes</taxon>
        <taxon>Actinomycetales</taxon>
        <taxon>Actinomycetaceae</taxon>
        <taxon>Actinomyces</taxon>
    </lineage>
</organism>
<dbReference type="InterPro" id="IPR036866">
    <property type="entry name" value="RibonucZ/Hydroxyglut_hydro"/>
</dbReference>
<dbReference type="OrthoDB" id="2971563at2"/>
<feature type="domain" description="Metallo-beta-lactamase" evidence="5">
    <location>
        <begin position="12"/>
        <end position="246"/>
    </location>
</feature>
<name>A0A3P1V6L9_9ACTO</name>